<dbReference type="InterPro" id="IPR000257">
    <property type="entry name" value="Uroporphyrinogen_deCOase"/>
</dbReference>
<proteinExistence type="predicted"/>
<dbReference type="Gene3D" id="3.20.20.210">
    <property type="match status" value="1"/>
</dbReference>
<dbReference type="AlphaFoldDB" id="A0A4U8QCF5"/>
<feature type="domain" description="Uroporphyrinogen decarboxylase (URO-D)" evidence="1">
    <location>
        <begin position="174"/>
        <end position="354"/>
    </location>
</feature>
<dbReference type="Proteomes" id="UP000306509">
    <property type="component" value="Unassembled WGS sequence"/>
</dbReference>
<protein>
    <submittedName>
        <fullName evidence="2">Uroporphyrinogen decarboxylase (URO-D)</fullName>
    </submittedName>
</protein>
<reference evidence="2 3" key="1">
    <citation type="journal article" date="2019" name="Anaerobe">
        <title>Detection of Robinsoniella peoriensis in multiple bone samples of a trauma patient.</title>
        <authorList>
            <person name="Schrottner P."/>
            <person name="Hartwich K."/>
            <person name="Bunk B."/>
            <person name="Schober I."/>
            <person name="Helbig S."/>
            <person name="Rudolph W.W."/>
            <person name="Gunzer F."/>
        </authorList>
    </citation>
    <scope>NUCLEOTIDE SEQUENCE [LARGE SCALE GENOMIC DNA]</scope>
    <source>
        <strain evidence="2 3">DSM 106044</strain>
    </source>
</reference>
<evidence type="ECO:0000259" key="1">
    <source>
        <dbReference type="Pfam" id="PF01208"/>
    </source>
</evidence>
<gene>
    <name evidence="2" type="ORF">DSM106044_01030</name>
</gene>
<sequence length="363" mass="41408">MELNSKERWLRTLDLEETDRLVFWPKIFDDSYMRAQQEPFKSMSVREVHDYAGTDIQIYLPPCVKLRNHDCSCQEVVENGRMIRSFTTPIGTLEGILLYDASTDSYHPHKQIVENEKDIKILTRYFQDTTAEPDMEAVRAGQEQYEILGDRGLCVSNISESPLMDFVEWYAGIENGQYLLFDYEEELRELFAQMQRVNVESTGIMCEYSPADVLYFTENTSTSIISPSQFDAYCHGHLMEYADLCRGYDKRLVFHMCGHLQAVLPLLGDIPFTGIEALSTPPIGNTDFFKVRSYLPDKALIGGSNCLTWLKPVAEIKKELAGYLADMESYRGLVVGTGGIIPPGCTPDTLKEIREFLFALPMK</sequence>
<evidence type="ECO:0000313" key="3">
    <source>
        <dbReference type="Proteomes" id="UP000306509"/>
    </source>
</evidence>
<dbReference type="RefSeq" id="WP_138001926.1">
    <property type="nucleotide sequence ID" value="NZ_QGQD01000023.1"/>
</dbReference>
<dbReference type="GO" id="GO:0006779">
    <property type="term" value="P:porphyrin-containing compound biosynthetic process"/>
    <property type="evidence" value="ECO:0007669"/>
    <property type="project" value="InterPro"/>
</dbReference>
<name>A0A4U8QCF5_9FIRM</name>
<evidence type="ECO:0000313" key="2">
    <source>
        <dbReference type="EMBL" id="TLD01993.1"/>
    </source>
</evidence>
<dbReference type="InterPro" id="IPR038071">
    <property type="entry name" value="UROD/MetE-like_sf"/>
</dbReference>
<dbReference type="STRING" id="180332.GCA_000797495_00359"/>
<dbReference type="GO" id="GO:0004853">
    <property type="term" value="F:uroporphyrinogen decarboxylase activity"/>
    <property type="evidence" value="ECO:0007669"/>
    <property type="project" value="InterPro"/>
</dbReference>
<accession>A0A4U8QCF5</accession>
<organism evidence="2 3">
    <name type="scientific">Robinsoniella peoriensis</name>
    <dbReference type="NCBI Taxonomy" id="180332"/>
    <lineage>
        <taxon>Bacteria</taxon>
        <taxon>Bacillati</taxon>
        <taxon>Bacillota</taxon>
        <taxon>Clostridia</taxon>
        <taxon>Lachnospirales</taxon>
        <taxon>Lachnospiraceae</taxon>
        <taxon>Robinsoniella</taxon>
    </lineage>
</organism>
<keyword evidence="3" id="KW-1185">Reference proteome</keyword>
<comment type="caution">
    <text evidence="2">The sequence shown here is derived from an EMBL/GenBank/DDBJ whole genome shotgun (WGS) entry which is preliminary data.</text>
</comment>
<dbReference type="SUPFAM" id="SSF51726">
    <property type="entry name" value="UROD/MetE-like"/>
    <property type="match status" value="1"/>
</dbReference>
<dbReference type="Pfam" id="PF01208">
    <property type="entry name" value="URO-D"/>
    <property type="match status" value="1"/>
</dbReference>
<dbReference type="EMBL" id="QGQD01000023">
    <property type="protein sequence ID" value="TLD01993.1"/>
    <property type="molecule type" value="Genomic_DNA"/>
</dbReference>